<dbReference type="EMBL" id="JH370146">
    <property type="protein sequence ID" value="ELA41289.1"/>
    <property type="molecule type" value="Genomic_DNA"/>
</dbReference>
<proteinExistence type="predicted"/>
<organism evidence="2 3">
    <name type="scientific">Vittaforma corneae (strain ATCC 50505)</name>
    <name type="common">Microsporidian parasite</name>
    <name type="synonym">Nosema corneum</name>
    <dbReference type="NCBI Taxonomy" id="993615"/>
    <lineage>
        <taxon>Eukaryota</taxon>
        <taxon>Fungi</taxon>
        <taxon>Fungi incertae sedis</taxon>
        <taxon>Microsporidia</taxon>
        <taxon>Nosematidae</taxon>
        <taxon>Vittaforma</taxon>
    </lineage>
</organism>
<accession>L2GKX9</accession>
<gene>
    <name evidence="2" type="ORF">VICG_01662</name>
</gene>
<keyword evidence="1" id="KW-0812">Transmembrane</keyword>
<evidence type="ECO:0000313" key="3">
    <source>
        <dbReference type="Proteomes" id="UP000011082"/>
    </source>
</evidence>
<dbReference type="AlphaFoldDB" id="L2GKX9"/>
<dbReference type="RefSeq" id="XP_007605107.1">
    <property type="nucleotide sequence ID" value="XM_007605045.1"/>
</dbReference>
<dbReference type="Proteomes" id="UP000011082">
    <property type="component" value="Unassembled WGS sequence"/>
</dbReference>
<keyword evidence="3" id="KW-1185">Reference proteome</keyword>
<reference evidence="3" key="1">
    <citation type="submission" date="2011-05" db="EMBL/GenBank/DDBJ databases">
        <title>The genome sequence of Vittaforma corneae strain ATCC 50505.</title>
        <authorList>
            <consortium name="The Broad Institute Genome Sequencing Platform"/>
            <person name="Cuomo C."/>
            <person name="Didier E."/>
            <person name="Bowers L."/>
            <person name="Young S.K."/>
            <person name="Zeng Q."/>
            <person name="Gargeya S."/>
            <person name="Fitzgerald M."/>
            <person name="Haas B."/>
            <person name="Abouelleil A."/>
            <person name="Alvarado L."/>
            <person name="Arachchi H.M."/>
            <person name="Berlin A."/>
            <person name="Chapman S.B."/>
            <person name="Gearin G."/>
            <person name="Goldberg J."/>
            <person name="Griggs A."/>
            <person name="Gujja S."/>
            <person name="Hansen M."/>
            <person name="Heiman D."/>
            <person name="Howarth C."/>
            <person name="Larimer J."/>
            <person name="Lui A."/>
            <person name="MacDonald P.J.P."/>
            <person name="McCowen C."/>
            <person name="Montmayeur A."/>
            <person name="Murphy C."/>
            <person name="Neiman D."/>
            <person name="Pearson M."/>
            <person name="Priest M."/>
            <person name="Roberts A."/>
            <person name="Saif S."/>
            <person name="Shea T."/>
            <person name="Sisk P."/>
            <person name="Stolte C."/>
            <person name="Sykes S."/>
            <person name="Wortman J."/>
            <person name="Nusbaum C."/>
            <person name="Birren B."/>
        </authorList>
    </citation>
    <scope>NUCLEOTIDE SEQUENCE [LARGE SCALE GENOMIC DNA]</scope>
    <source>
        <strain evidence="3">ATCC 50505</strain>
    </source>
</reference>
<feature type="transmembrane region" description="Helical" evidence="1">
    <location>
        <begin position="325"/>
        <end position="349"/>
    </location>
</feature>
<evidence type="ECO:0000313" key="2">
    <source>
        <dbReference type="EMBL" id="ELA41289.1"/>
    </source>
</evidence>
<dbReference type="GeneID" id="19882372"/>
<evidence type="ECO:0008006" key="4">
    <source>
        <dbReference type="Google" id="ProtNLM"/>
    </source>
</evidence>
<sequence>MRLIWKNVGFLFLSTAVIILLANWPFNFVIGHMNHIPGFTRIEVPPKCCIFDSIKKSIDASYEPAFVKISRKVDGKKAVIHSKAQCEGDGLEISLLISSAWLMKEQTSCTICKKTAKHLFDVFSEIKNSIDVDNQKAVESKLEFYSIRSKMSDDSLKSAYFICSSGKLICISVNGWIFPLVCQFTNLAGRKMPLLNLTWNFSTFRTHPVEKRFVVDVESPMKIPINYLCQREVCVIKIEKERFLLNSSKFDSTISSLVSPAKDTNLSFDEGSMLLTVQKPASDKFSLISILVYASYAVVTVLVFLVGLSIASTIFKNFVNQPTNIWPIVIAFFILSLVLSMLIISQIAFVSENASNI</sequence>
<keyword evidence="1" id="KW-1133">Transmembrane helix</keyword>
<name>L2GKX9_VITCO</name>
<keyword evidence="1" id="KW-0472">Membrane</keyword>
<dbReference type="HOGENOM" id="CLU_776596_0_0_1"/>
<evidence type="ECO:0000256" key="1">
    <source>
        <dbReference type="SAM" id="Phobius"/>
    </source>
</evidence>
<feature type="transmembrane region" description="Helical" evidence="1">
    <location>
        <begin position="290"/>
        <end position="313"/>
    </location>
</feature>
<dbReference type="VEuPathDB" id="MicrosporidiaDB:VICG_01662"/>
<protein>
    <recommendedName>
        <fullName evidence="4">Transmembrane protein</fullName>
    </recommendedName>
</protein>
<dbReference type="InParanoid" id="L2GKX9"/>